<dbReference type="Proteomes" id="UP001642483">
    <property type="component" value="Unassembled WGS sequence"/>
</dbReference>
<feature type="chain" id="PRO_5045948411" description="JmjC domain-containing protein" evidence="1">
    <location>
        <begin position="18"/>
        <end position="470"/>
    </location>
</feature>
<evidence type="ECO:0000313" key="4">
    <source>
        <dbReference type="Proteomes" id="UP001642483"/>
    </source>
</evidence>
<dbReference type="InterPro" id="IPR011992">
    <property type="entry name" value="EF-hand-dom_pair"/>
</dbReference>
<dbReference type="InterPro" id="IPR041667">
    <property type="entry name" value="Cupin_8"/>
</dbReference>
<dbReference type="SUPFAM" id="SSF47473">
    <property type="entry name" value="EF-hand"/>
    <property type="match status" value="1"/>
</dbReference>
<dbReference type="PROSITE" id="PS51184">
    <property type="entry name" value="JMJC"/>
    <property type="match status" value="1"/>
</dbReference>
<evidence type="ECO:0000259" key="2">
    <source>
        <dbReference type="PROSITE" id="PS51184"/>
    </source>
</evidence>
<protein>
    <recommendedName>
        <fullName evidence="2">JmjC domain-containing protein</fullName>
    </recommendedName>
</protein>
<dbReference type="Pfam" id="PF13621">
    <property type="entry name" value="Cupin_8"/>
    <property type="match status" value="1"/>
</dbReference>
<dbReference type="SUPFAM" id="SSF51197">
    <property type="entry name" value="Clavaminate synthase-like"/>
    <property type="match status" value="1"/>
</dbReference>
<proteinExistence type="predicted"/>
<dbReference type="PANTHER" id="PTHR12461:SF18">
    <property type="entry name" value="JMJC DOMAIN-CONTAINING PROTEIN"/>
    <property type="match status" value="1"/>
</dbReference>
<feature type="domain" description="JmjC" evidence="2">
    <location>
        <begin position="135"/>
        <end position="289"/>
    </location>
</feature>
<dbReference type="EMBL" id="CAWYQH010000119">
    <property type="protein sequence ID" value="CAK8690606.1"/>
    <property type="molecule type" value="Genomic_DNA"/>
</dbReference>
<dbReference type="InterPro" id="IPR003347">
    <property type="entry name" value="JmjC_dom"/>
</dbReference>
<name>A0ABP0GFQ5_CLALP</name>
<feature type="signal peptide" evidence="1">
    <location>
        <begin position="1"/>
        <end position="17"/>
    </location>
</feature>
<evidence type="ECO:0000256" key="1">
    <source>
        <dbReference type="SAM" id="SignalP"/>
    </source>
</evidence>
<sequence>MSLKILLLQLCVKLIVASVEEINAEALQSHPGHLLPLGSVGPYFELPVLHAFPQPREFFNKYVVPSIPVLMKGAVQDAPAFHKWSDDYFLDHAGSNETVFVENRKKENRTTGGFEIPFHDYIKNYLTEDIYMVNGVPQFLRPDIELPAPLQCSLVMKSLTDAVMWFSSGGTKSVLHNDDLDNVNCLYRGKKQLVFINTHELNNDWIRNVIDHPGNSYSDVDVDAVDYVKYHSLANTKYAVVNMTAGDCLFIPTSWYHQVNSHGNNLAVNIWFTHLPRRYVDLSEEKCGKMHKITLDKCIFEKLDISDKTEQYTFGKNTLSLPNSAELSILKVIYQFVKRNISLSVEDLQSGLSNLKPNFQMLKSLIMTTTLQYAVEIMTLLDVNKDAVIDGNDFAMLRDDIKLLETVVGESDAILDEYLVAVDEIEEEDRMELTRMLFERGDLSYDDVVEVYGKEFVQSMKRFTGLKQEL</sequence>
<organism evidence="3 4">
    <name type="scientific">Clavelina lepadiformis</name>
    <name type="common">Light-bulb sea squirt</name>
    <name type="synonym">Ascidia lepadiformis</name>
    <dbReference type="NCBI Taxonomy" id="159417"/>
    <lineage>
        <taxon>Eukaryota</taxon>
        <taxon>Metazoa</taxon>
        <taxon>Chordata</taxon>
        <taxon>Tunicata</taxon>
        <taxon>Ascidiacea</taxon>
        <taxon>Aplousobranchia</taxon>
        <taxon>Clavelinidae</taxon>
        <taxon>Clavelina</taxon>
    </lineage>
</organism>
<keyword evidence="4" id="KW-1185">Reference proteome</keyword>
<reference evidence="3 4" key="1">
    <citation type="submission" date="2024-02" db="EMBL/GenBank/DDBJ databases">
        <authorList>
            <person name="Daric V."/>
            <person name="Darras S."/>
        </authorList>
    </citation>
    <scope>NUCLEOTIDE SEQUENCE [LARGE SCALE GENOMIC DNA]</scope>
</reference>
<keyword evidence="1" id="KW-0732">Signal</keyword>
<dbReference type="PANTHER" id="PTHR12461">
    <property type="entry name" value="HYPOXIA-INDUCIBLE FACTOR 1 ALPHA INHIBITOR-RELATED"/>
    <property type="match status" value="1"/>
</dbReference>
<accession>A0ABP0GFQ5</accession>
<gene>
    <name evidence="3" type="ORF">CVLEPA_LOCUS23204</name>
</gene>
<dbReference type="Gene3D" id="2.60.120.650">
    <property type="entry name" value="Cupin"/>
    <property type="match status" value="1"/>
</dbReference>
<comment type="caution">
    <text evidence="3">The sequence shown here is derived from an EMBL/GenBank/DDBJ whole genome shotgun (WGS) entry which is preliminary data.</text>
</comment>
<evidence type="ECO:0000313" key="3">
    <source>
        <dbReference type="EMBL" id="CAK8690606.1"/>
    </source>
</evidence>